<reference evidence="4" key="1">
    <citation type="submission" date="2019-03" db="EMBL/GenBank/DDBJ databases">
        <title>Lake Tanganyika Metagenome-Assembled Genomes (MAGs).</title>
        <authorList>
            <person name="Tran P."/>
        </authorList>
    </citation>
    <scope>NUCLEOTIDE SEQUENCE</scope>
    <source>
        <strain evidence="4">M_DeepCast_400m_m2_100</strain>
    </source>
</reference>
<accession>A0A937X9T9</accession>
<dbReference type="GO" id="GO:0015159">
    <property type="term" value="F:polysaccharide transmembrane transporter activity"/>
    <property type="evidence" value="ECO:0007669"/>
    <property type="project" value="InterPro"/>
</dbReference>
<sequence>MMVQSPVRKQVPSAGRLPALRRGAIAGRRSACVAVAAAGLLLLLAPPSARCAPAADAPPPREQAAARLAGAGEGLEQAISGADYRLGPGDSLAVAVWGAKPIRYTLPVTLEGTVIVPSVGEVPVDGLALDEARERIRAALLRQFHNVEITIALAGLRRFQVHVLGQVAYPGTYLATAVDRVSAAVSWAGDFLPRASQRSITITRGAGPPAQADLFAFRRRGVQEGNPRLREGDIVYVPYIRHRFSVQGAVNEGGGFEFLEGDRFSDAIGVAGGFAPDAFPDTLEIARYLGPDRHPVRFYAVANGGITAGRAQDAVHAPPIVGRFPVRRLTVEGEEILDYPDFLLRPDDIVFVRAIPEYRIRRLIEIQGEVVYPGNYTIIEGETKLTEVLRRAGGVTPEAFLREATLVRREAIRLEDREFERLKTVPPADMTLDEYEYFKLRSRENRGLMVVDFHALLVAGDAEQDLLLRHGDLIVIPKTRDFVSVLGMVASPGNIMFEAGLTPEQYIRRAGGFAEKAARGRTRVIRASTGEWISIGEVDRLEAGDTIWVPEKPERHYWALFKDILQVTTQIVTIYLVVDRAVSK</sequence>
<feature type="domain" description="Soluble ligand binding" evidence="3">
    <location>
        <begin position="483"/>
        <end position="530"/>
    </location>
</feature>
<evidence type="ECO:0000256" key="1">
    <source>
        <dbReference type="ARBA" id="ARBA00022729"/>
    </source>
</evidence>
<dbReference type="InterPro" id="IPR003715">
    <property type="entry name" value="Poly_export_N"/>
</dbReference>
<feature type="domain" description="Soluble ligand binding" evidence="3">
    <location>
        <begin position="161"/>
        <end position="209"/>
    </location>
</feature>
<dbReference type="AlphaFoldDB" id="A0A937X9T9"/>
<dbReference type="Pfam" id="PF10531">
    <property type="entry name" value="SLBB"/>
    <property type="match status" value="4"/>
</dbReference>
<feature type="domain" description="Polysaccharide export protein N-terminal" evidence="2">
    <location>
        <begin position="81"/>
        <end position="153"/>
    </location>
</feature>
<dbReference type="Gene3D" id="3.10.560.10">
    <property type="entry name" value="Outer membrane lipoprotein wza domain like"/>
    <property type="match status" value="4"/>
</dbReference>
<protein>
    <submittedName>
        <fullName evidence="4">SLBB domain-containing protein</fullName>
    </submittedName>
</protein>
<dbReference type="PANTHER" id="PTHR33619:SF3">
    <property type="entry name" value="POLYSACCHARIDE EXPORT PROTEIN GFCE-RELATED"/>
    <property type="match status" value="1"/>
</dbReference>
<dbReference type="Pfam" id="PF02563">
    <property type="entry name" value="Poly_export"/>
    <property type="match status" value="1"/>
</dbReference>
<proteinExistence type="predicted"/>
<dbReference type="PANTHER" id="PTHR33619">
    <property type="entry name" value="POLYSACCHARIDE EXPORT PROTEIN GFCE-RELATED"/>
    <property type="match status" value="1"/>
</dbReference>
<evidence type="ECO:0000259" key="3">
    <source>
        <dbReference type="Pfam" id="PF10531"/>
    </source>
</evidence>
<name>A0A937X9T9_UNCEI</name>
<dbReference type="InterPro" id="IPR019554">
    <property type="entry name" value="Soluble_ligand-bd"/>
</dbReference>
<comment type="caution">
    <text evidence="4">The sequence shown here is derived from an EMBL/GenBank/DDBJ whole genome shotgun (WGS) entry which is preliminary data.</text>
</comment>
<keyword evidence="1" id="KW-0732">Signal</keyword>
<organism evidence="4 5">
    <name type="scientific">Eiseniibacteriota bacterium</name>
    <dbReference type="NCBI Taxonomy" id="2212470"/>
    <lineage>
        <taxon>Bacteria</taxon>
        <taxon>Candidatus Eiseniibacteriota</taxon>
    </lineage>
</organism>
<dbReference type="EMBL" id="VGIY01000016">
    <property type="protein sequence ID" value="MBM3316482.1"/>
    <property type="molecule type" value="Genomic_DNA"/>
</dbReference>
<gene>
    <name evidence="4" type="ORF">FJY75_01390</name>
</gene>
<evidence type="ECO:0000259" key="2">
    <source>
        <dbReference type="Pfam" id="PF02563"/>
    </source>
</evidence>
<evidence type="ECO:0000313" key="4">
    <source>
        <dbReference type="EMBL" id="MBM3316482.1"/>
    </source>
</evidence>
<dbReference type="InterPro" id="IPR049712">
    <property type="entry name" value="Poly_export"/>
</dbReference>
<dbReference type="Proteomes" id="UP000748308">
    <property type="component" value="Unassembled WGS sequence"/>
</dbReference>
<dbReference type="Gene3D" id="3.30.1950.10">
    <property type="entry name" value="wza like domain"/>
    <property type="match status" value="1"/>
</dbReference>
<evidence type="ECO:0000313" key="5">
    <source>
        <dbReference type="Proteomes" id="UP000748308"/>
    </source>
</evidence>
<feature type="domain" description="Soluble ligand binding" evidence="3">
    <location>
        <begin position="365"/>
        <end position="409"/>
    </location>
</feature>
<feature type="domain" description="Soluble ligand binding" evidence="3">
    <location>
        <begin position="244"/>
        <end position="287"/>
    </location>
</feature>